<dbReference type="EMBL" id="CP071060">
    <property type="protein sequence ID" value="QSI78037.1"/>
    <property type="molecule type" value="Genomic_DNA"/>
</dbReference>
<protein>
    <recommendedName>
        <fullName evidence="1">Immunity MXAN-0049 protein domain-containing protein</fullName>
    </recommendedName>
</protein>
<evidence type="ECO:0000259" key="1">
    <source>
        <dbReference type="Pfam" id="PF07791"/>
    </source>
</evidence>
<accession>A0ABX7M8H0</accession>
<feature type="domain" description="Immunity MXAN-0049 protein" evidence="1">
    <location>
        <begin position="42"/>
        <end position="177"/>
    </location>
</feature>
<keyword evidence="3" id="KW-1185">Reference proteome</keyword>
<name>A0ABX7M8H0_9RHOO</name>
<dbReference type="RefSeq" id="WP_206255298.1">
    <property type="nucleotide sequence ID" value="NZ_CP071060.1"/>
</dbReference>
<evidence type="ECO:0000313" key="2">
    <source>
        <dbReference type="EMBL" id="QSI78037.1"/>
    </source>
</evidence>
<dbReference type="Proteomes" id="UP000663570">
    <property type="component" value="Chromosome"/>
</dbReference>
<dbReference type="InterPro" id="IPR012433">
    <property type="entry name" value="Imm11"/>
</dbReference>
<dbReference type="Pfam" id="PF07791">
    <property type="entry name" value="Imm11"/>
    <property type="match status" value="1"/>
</dbReference>
<proteinExistence type="predicted"/>
<sequence>MDYFVIVCEGKHPVAPINVSPRIPGWMLGRVVETPAEQPLQYVLNPKYPGNPKAMYDEKSVPIMHDSVRTALEAAGVSNIQYFDAALSNPLTGEVRHDYKAFNIVGLVACADMATSQLMGTSSSPMGDADFHSLVIDESKTGGALMFRLAENISAIVVHKQVKDAITAAGIPGFVFYGPGEWSG</sequence>
<organism evidence="2 3">
    <name type="scientific">Niveibacterium microcysteis</name>
    <dbReference type="NCBI Taxonomy" id="2811415"/>
    <lineage>
        <taxon>Bacteria</taxon>
        <taxon>Pseudomonadati</taxon>
        <taxon>Pseudomonadota</taxon>
        <taxon>Betaproteobacteria</taxon>
        <taxon>Rhodocyclales</taxon>
        <taxon>Rhodocyclaceae</taxon>
        <taxon>Niveibacterium</taxon>
    </lineage>
</organism>
<gene>
    <name evidence="2" type="ORF">JY500_05175</name>
</gene>
<evidence type="ECO:0000313" key="3">
    <source>
        <dbReference type="Proteomes" id="UP000663570"/>
    </source>
</evidence>
<reference evidence="2 3" key="1">
    <citation type="submission" date="2021-02" db="EMBL/GenBank/DDBJ databases">
        <title>Niveibacterium changnyeongensis HC41.</title>
        <authorList>
            <person name="Kang M."/>
        </authorList>
    </citation>
    <scope>NUCLEOTIDE SEQUENCE [LARGE SCALE GENOMIC DNA]</scope>
    <source>
        <strain evidence="2 3">HC41</strain>
    </source>
</reference>